<dbReference type="InterPro" id="IPR001128">
    <property type="entry name" value="Cyt_P450"/>
</dbReference>
<dbReference type="PROSITE" id="PS00086">
    <property type="entry name" value="CYTOCHROME_P450"/>
    <property type="match status" value="1"/>
</dbReference>
<dbReference type="GO" id="GO:0005506">
    <property type="term" value="F:iron ion binding"/>
    <property type="evidence" value="ECO:0007669"/>
    <property type="project" value="InterPro"/>
</dbReference>
<proteinExistence type="inferred from homology"/>
<dbReference type="GO" id="GO:0016705">
    <property type="term" value="F:oxidoreductase activity, acting on paired donors, with incorporation or reduction of molecular oxygen"/>
    <property type="evidence" value="ECO:0007669"/>
    <property type="project" value="InterPro"/>
</dbReference>
<keyword evidence="2 7" id="KW-0349">Heme</keyword>
<evidence type="ECO:0000256" key="7">
    <source>
        <dbReference type="RuleBase" id="RU000461"/>
    </source>
</evidence>
<dbReference type="FunFam" id="1.10.630.10:FF:000018">
    <property type="entry name" value="Cytochrome P450 monooxygenase"/>
    <property type="match status" value="1"/>
</dbReference>
<dbReference type="InterPro" id="IPR017972">
    <property type="entry name" value="Cyt_P450_CS"/>
</dbReference>
<dbReference type="SUPFAM" id="SSF48264">
    <property type="entry name" value="Cytochrome P450"/>
    <property type="match status" value="1"/>
</dbReference>
<keyword evidence="5 7" id="KW-0408">Iron</keyword>
<dbReference type="PANTHER" id="PTHR46696">
    <property type="entry name" value="P450, PUTATIVE (EUROFUNG)-RELATED"/>
    <property type="match status" value="1"/>
</dbReference>
<protein>
    <submittedName>
        <fullName evidence="8">Cytochrome P450</fullName>
    </submittedName>
</protein>
<gene>
    <name evidence="8" type="ORF">DFJ66_7523</name>
</gene>
<dbReference type="GO" id="GO:0020037">
    <property type="term" value="F:heme binding"/>
    <property type="evidence" value="ECO:0007669"/>
    <property type="project" value="InterPro"/>
</dbReference>
<dbReference type="GO" id="GO:0004497">
    <property type="term" value="F:monooxygenase activity"/>
    <property type="evidence" value="ECO:0007669"/>
    <property type="project" value="UniProtKB-KW"/>
</dbReference>
<accession>A0A495XII5</accession>
<evidence type="ECO:0000256" key="6">
    <source>
        <dbReference type="ARBA" id="ARBA00023033"/>
    </source>
</evidence>
<dbReference type="EMBL" id="RBXR01000001">
    <property type="protein sequence ID" value="RKT74180.1"/>
    <property type="molecule type" value="Genomic_DNA"/>
</dbReference>
<evidence type="ECO:0000256" key="2">
    <source>
        <dbReference type="ARBA" id="ARBA00022617"/>
    </source>
</evidence>
<reference evidence="8 9" key="1">
    <citation type="submission" date="2018-10" db="EMBL/GenBank/DDBJ databases">
        <title>Sequencing the genomes of 1000 actinobacteria strains.</title>
        <authorList>
            <person name="Klenk H.-P."/>
        </authorList>
    </citation>
    <scope>NUCLEOTIDE SEQUENCE [LARGE SCALE GENOMIC DNA]</scope>
    <source>
        <strain evidence="8 9">DSM 43911</strain>
    </source>
</reference>
<dbReference type="InterPro" id="IPR002397">
    <property type="entry name" value="Cyt_P450_B"/>
</dbReference>
<evidence type="ECO:0000313" key="8">
    <source>
        <dbReference type="EMBL" id="RKT74180.1"/>
    </source>
</evidence>
<dbReference type="InterPro" id="IPR036396">
    <property type="entry name" value="Cyt_P450_sf"/>
</dbReference>
<dbReference type="PRINTS" id="PR00359">
    <property type="entry name" value="BP450"/>
</dbReference>
<evidence type="ECO:0000256" key="3">
    <source>
        <dbReference type="ARBA" id="ARBA00022723"/>
    </source>
</evidence>
<name>A0A495XII5_9PSEU</name>
<evidence type="ECO:0000256" key="4">
    <source>
        <dbReference type="ARBA" id="ARBA00023002"/>
    </source>
</evidence>
<dbReference type="Gene3D" id="1.10.630.10">
    <property type="entry name" value="Cytochrome P450"/>
    <property type="match status" value="1"/>
</dbReference>
<dbReference type="Proteomes" id="UP000272729">
    <property type="component" value="Unassembled WGS sequence"/>
</dbReference>
<dbReference type="PRINTS" id="PR00385">
    <property type="entry name" value="P450"/>
</dbReference>
<comment type="caution">
    <text evidence="8">The sequence shown here is derived from an EMBL/GenBank/DDBJ whole genome shotgun (WGS) entry which is preliminary data.</text>
</comment>
<evidence type="ECO:0000256" key="1">
    <source>
        <dbReference type="ARBA" id="ARBA00010617"/>
    </source>
</evidence>
<evidence type="ECO:0000313" key="9">
    <source>
        <dbReference type="Proteomes" id="UP000272729"/>
    </source>
</evidence>
<dbReference type="Pfam" id="PF00067">
    <property type="entry name" value="p450"/>
    <property type="match status" value="1"/>
</dbReference>
<keyword evidence="4 7" id="KW-0560">Oxidoreductase</keyword>
<sequence>MTSPTVSRGPSQDRLALRLPPEYTERTPGCPFDPSTRLTRMGAEGPVHQVTMGDGDTAWLITGHEEARAVLADPRFSSDRFRSERVLRKLPETLRQRMTDPAVRAGNFITMDAPEHTRYRKLLTGQFTVRRMRQLTPRIQEIVTEHLDAMLASGNRADLVQAFALPVPSLVICELLGVAYEDRAQFQERSGTLLRLNAPAEDVVKAADELRAFMRGLIRSKRAEPTDDLLSGLITSAPDLTDDELVGISLLLLIAGHETTANMLALGTFALLEHPEELAKLRDDPSLIDGAVEELLRYLSIVHLGPVRTTLEEVEIAGVRIPADETVIINVPVANRDPRVYGDRDQLDVARGRVSHLAFGHGIHQCLGQQLARVEMAVGFTELLRRLPGLRLDLPASEVPLRSDMLVYGVHSLPVAWD</sequence>
<organism evidence="8 9">
    <name type="scientific">Saccharothrix variisporea</name>
    <dbReference type="NCBI Taxonomy" id="543527"/>
    <lineage>
        <taxon>Bacteria</taxon>
        <taxon>Bacillati</taxon>
        <taxon>Actinomycetota</taxon>
        <taxon>Actinomycetes</taxon>
        <taxon>Pseudonocardiales</taxon>
        <taxon>Pseudonocardiaceae</taxon>
        <taxon>Saccharothrix</taxon>
    </lineage>
</organism>
<evidence type="ECO:0000256" key="5">
    <source>
        <dbReference type="ARBA" id="ARBA00023004"/>
    </source>
</evidence>
<dbReference type="OrthoDB" id="3664945at2"/>
<dbReference type="AlphaFoldDB" id="A0A495XII5"/>
<keyword evidence="6 7" id="KW-0503">Monooxygenase</keyword>
<keyword evidence="3 7" id="KW-0479">Metal-binding</keyword>
<keyword evidence="9" id="KW-1185">Reference proteome</keyword>
<dbReference type="RefSeq" id="WP_121228509.1">
    <property type="nucleotide sequence ID" value="NZ_JBIUBA010000018.1"/>
</dbReference>
<dbReference type="CDD" id="cd11030">
    <property type="entry name" value="CYP105-like"/>
    <property type="match status" value="1"/>
</dbReference>
<comment type="similarity">
    <text evidence="1 7">Belongs to the cytochrome P450 family.</text>
</comment>
<dbReference type="PANTHER" id="PTHR46696:SF1">
    <property type="entry name" value="CYTOCHROME P450 YJIB-RELATED"/>
    <property type="match status" value="1"/>
</dbReference>